<dbReference type="AlphaFoldDB" id="A0A9P5L653"/>
<comment type="similarity">
    <text evidence="2 13">Belongs to the cutinase family.</text>
</comment>
<comment type="function">
    <text evidence="13">Catalyzes the hydrolysis of complex carboxylic polyesters found in the cell wall of plants. Degrades cutin, a macromolecule that forms the structure of the plant cuticle.</text>
</comment>
<dbReference type="InterPro" id="IPR029058">
    <property type="entry name" value="AB_hydrolase_fold"/>
</dbReference>
<evidence type="ECO:0000256" key="5">
    <source>
        <dbReference type="ARBA" id="ARBA00022525"/>
    </source>
</evidence>
<dbReference type="PROSITE" id="PS00155">
    <property type="entry name" value="CUTINASE_1"/>
    <property type="match status" value="1"/>
</dbReference>
<feature type="compositionally biased region" description="Low complexity" evidence="14">
    <location>
        <begin position="33"/>
        <end position="49"/>
    </location>
</feature>
<sequence length="228" mass="22924">MPSISRSVLIALLPFVTAGPVIRQFDFGNFGTGSSTDSSSSSSGFGSSTQNGLGGDCKAVTVIFARGTTETGNVGTATGPPFFEALAEKLGDGKLAVQGVEYAADVAGIMQGGDTAGTAKMASLVEQAMTKCPDTHVVVSGYSQGAMLVHNAAKSLSSDITAKIAAAVTFGDPYQKQAVTGVSADRFKVFCHSGDTVCSGSGVITAAHLTYSEDADTAAAFVVSAIGN</sequence>
<proteinExistence type="inferred from homology"/>
<feature type="active site" description="Proton donor/acceptor" evidence="11">
    <location>
        <position position="208"/>
    </location>
</feature>
<evidence type="ECO:0000256" key="12">
    <source>
        <dbReference type="PIRSR" id="PIRSR611150-2"/>
    </source>
</evidence>
<evidence type="ECO:0000256" key="1">
    <source>
        <dbReference type="ARBA" id="ARBA00004613"/>
    </source>
</evidence>
<evidence type="ECO:0000256" key="14">
    <source>
        <dbReference type="SAM" id="MobiDB-lite"/>
    </source>
</evidence>
<feature type="chain" id="PRO_5040535371" description="Cutinase" evidence="13">
    <location>
        <begin position="19"/>
        <end position="228"/>
    </location>
</feature>
<comment type="subcellular location">
    <subcellularLocation>
        <location evidence="1 13">Secreted</location>
    </subcellularLocation>
</comment>
<feature type="active site" description="Nucleophile" evidence="11">
    <location>
        <position position="143"/>
    </location>
</feature>
<dbReference type="InterPro" id="IPR043579">
    <property type="entry name" value="CUTINASE_2"/>
</dbReference>
<evidence type="ECO:0000256" key="4">
    <source>
        <dbReference type="ARBA" id="ARBA00022487"/>
    </source>
</evidence>
<keyword evidence="6 13" id="KW-0732">Signal</keyword>
<dbReference type="InterPro" id="IPR043580">
    <property type="entry name" value="CUTINASE_1"/>
</dbReference>
<comment type="catalytic activity">
    <reaction evidence="10 13">
        <text>cutin + H2O = cutin monomers.</text>
        <dbReference type="EC" id="3.1.1.74"/>
    </reaction>
</comment>
<name>A0A9P5L653_9HYPO</name>
<evidence type="ECO:0000256" key="9">
    <source>
        <dbReference type="ARBA" id="ARBA00023157"/>
    </source>
</evidence>
<comment type="caution">
    <text evidence="15">The sequence shown here is derived from an EMBL/GenBank/DDBJ whole genome shotgun (WGS) entry which is preliminary data.</text>
</comment>
<dbReference type="Gene3D" id="3.40.50.1820">
    <property type="entry name" value="alpha/beta hydrolase"/>
    <property type="match status" value="1"/>
</dbReference>
<feature type="disulfide bond" evidence="12">
    <location>
        <begin position="57"/>
        <end position="132"/>
    </location>
</feature>
<feature type="disulfide bond" evidence="12">
    <location>
        <begin position="191"/>
        <end position="198"/>
    </location>
</feature>
<dbReference type="EC" id="3.1.1.74" evidence="3 13"/>
<evidence type="ECO:0000256" key="10">
    <source>
        <dbReference type="ARBA" id="ARBA00034045"/>
    </source>
</evidence>
<dbReference type="InterPro" id="IPR011150">
    <property type="entry name" value="Cutinase_monf"/>
</dbReference>
<keyword evidence="9 12" id="KW-1015">Disulfide bond</keyword>
<evidence type="ECO:0000256" key="2">
    <source>
        <dbReference type="ARBA" id="ARBA00007534"/>
    </source>
</evidence>
<dbReference type="PROSITE" id="PS00931">
    <property type="entry name" value="CUTINASE_2"/>
    <property type="match status" value="1"/>
</dbReference>
<dbReference type="OrthoDB" id="2975078at2759"/>
<keyword evidence="8" id="KW-0843">Virulence</keyword>
<dbReference type="Pfam" id="PF01083">
    <property type="entry name" value="Cutinase"/>
    <property type="match status" value="1"/>
</dbReference>
<evidence type="ECO:0000313" key="16">
    <source>
        <dbReference type="Proteomes" id="UP000722485"/>
    </source>
</evidence>
<keyword evidence="5 13" id="KW-0964">Secreted</keyword>
<dbReference type="SMART" id="SM01110">
    <property type="entry name" value="Cutinase"/>
    <property type="match status" value="1"/>
</dbReference>
<evidence type="ECO:0000256" key="11">
    <source>
        <dbReference type="PIRSR" id="PIRSR611150-1"/>
    </source>
</evidence>
<evidence type="ECO:0000256" key="7">
    <source>
        <dbReference type="ARBA" id="ARBA00022801"/>
    </source>
</evidence>
<reference evidence="15" key="1">
    <citation type="submission" date="2020-03" db="EMBL/GenBank/DDBJ databases">
        <title>Draft Genome Sequence of Cylindrodendrum hubeiense.</title>
        <authorList>
            <person name="Buettner E."/>
            <person name="Kellner H."/>
        </authorList>
    </citation>
    <scope>NUCLEOTIDE SEQUENCE</scope>
    <source>
        <strain evidence="15">IHI 201604</strain>
    </source>
</reference>
<dbReference type="Proteomes" id="UP000722485">
    <property type="component" value="Unassembled WGS sequence"/>
</dbReference>
<dbReference type="InterPro" id="IPR000675">
    <property type="entry name" value="Cutinase/axe"/>
</dbReference>
<dbReference type="EMBL" id="JAANBB010000459">
    <property type="protein sequence ID" value="KAF7542305.1"/>
    <property type="molecule type" value="Genomic_DNA"/>
</dbReference>
<gene>
    <name evidence="15" type="ORF">G7Z17_g11687</name>
</gene>
<evidence type="ECO:0000313" key="15">
    <source>
        <dbReference type="EMBL" id="KAF7542305.1"/>
    </source>
</evidence>
<keyword evidence="16" id="KW-1185">Reference proteome</keyword>
<evidence type="ECO:0000256" key="3">
    <source>
        <dbReference type="ARBA" id="ARBA00013095"/>
    </source>
</evidence>
<feature type="region of interest" description="Disordered" evidence="14">
    <location>
        <begin position="33"/>
        <end position="52"/>
    </location>
</feature>
<keyword evidence="7 13" id="KW-0378">Hydrolase</keyword>
<dbReference type="PRINTS" id="PR00129">
    <property type="entry name" value="CUTINASE"/>
</dbReference>
<feature type="signal peptide" evidence="13">
    <location>
        <begin position="1"/>
        <end position="18"/>
    </location>
</feature>
<dbReference type="GO" id="GO:0005576">
    <property type="term" value="C:extracellular region"/>
    <property type="evidence" value="ECO:0007669"/>
    <property type="project" value="UniProtKB-SubCell"/>
</dbReference>
<accession>A0A9P5L653</accession>
<evidence type="ECO:0000256" key="8">
    <source>
        <dbReference type="ARBA" id="ARBA00023026"/>
    </source>
</evidence>
<dbReference type="PANTHER" id="PTHR48250">
    <property type="entry name" value="CUTINASE 2-RELATED"/>
    <property type="match status" value="1"/>
</dbReference>
<dbReference type="GO" id="GO:0050525">
    <property type="term" value="F:cutinase activity"/>
    <property type="evidence" value="ECO:0007669"/>
    <property type="project" value="UniProtKB-UniRule"/>
</dbReference>
<dbReference type="SUPFAM" id="SSF53474">
    <property type="entry name" value="alpha/beta-Hydrolases"/>
    <property type="match status" value="1"/>
</dbReference>
<evidence type="ECO:0000256" key="13">
    <source>
        <dbReference type="RuleBase" id="RU361263"/>
    </source>
</evidence>
<dbReference type="PANTHER" id="PTHR48250:SF3">
    <property type="entry name" value="CUTINASE 1-RELATED"/>
    <property type="match status" value="1"/>
</dbReference>
<protein>
    <recommendedName>
        <fullName evidence="3 13">Cutinase</fullName>
        <ecNumber evidence="3 13">3.1.1.74</ecNumber>
    </recommendedName>
</protein>
<evidence type="ECO:0000256" key="6">
    <source>
        <dbReference type="ARBA" id="ARBA00022729"/>
    </source>
</evidence>
<keyword evidence="4 13" id="KW-0719">Serine esterase</keyword>
<dbReference type="GO" id="GO:0016052">
    <property type="term" value="P:carbohydrate catabolic process"/>
    <property type="evidence" value="ECO:0007669"/>
    <property type="project" value="TreeGrafter"/>
</dbReference>
<feature type="active site" evidence="11">
    <location>
        <position position="195"/>
    </location>
</feature>
<organism evidence="15 16">
    <name type="scientific">Cylindrodendrum hubeiense</name>
    <dbReference type="NCBI Taxonomy" id="595255"/>
    <lineage>
        <taxon>Eukaryota</taxon>
        <taxon>Fungi</taxon>
        <taxon>Dikarya</taxon>
        <taxon>Ascomycota</taxon>
        <taxon>Pezizomycotina</taxon>
        <taxon>Sordariomycetes</taxon>
        <taxon>Hypocreomycetidae</taxon>
        <taxon>Hypocreales</taxon>
        <taxon>Nectriaceae</taxon>
        <taxon>Cylindrodendrum</taxon>
    </lineage>
</organism>